<dbReference type="SUPFAM" id="SSF47050">
    <property type="entry name" value="VHP, Villin headpiece domain"/>
    <property type="match status" value="1"/>
</dbReference>
<dbReference type="CDD" id="cd11293">
    <property type="entry name" value="gelsolin_S4_like"/>
    <property type="match status" value="1"/>
</dbReference>
<keyword evidence="2" id="KW-1133">Transmembrane helix</keyword>
<dbReference type="Proteomes" id="UP001372834">
    <property type="component" value="Unassembled WGS sequence"/>
</dbReference>
<proteinExistence type="predicted"/>
<dbReference type="GO" id="GO:0051015">
    <property type="term" value="F:actin filament binding"/>
    <property type="evidence" value="ECO:0007669"/>
    <property type="project" value="InterPro"/>
</dbReference>
<sequence>MTAFLSSIISSRSSEAEKSEDSDDCLYDGHEATVPQVQGHPLVYRDHYTFLSSNNSSIVKSQSHSAVPSNKDSFNLLRRDNPDEVDEPRSRKGPGELRTSTTQPFKTTDTSNDNDMSGASIQERLARLKKNGELSWQKRKSHVINVEDEISVITTGNYLLKESLLRSSVESPKSRIDLPKPGGELRSSILSDRLEQLGAAQSGWKKRVQPSDAVRFSVEGMLLENSEVSPAASAIPAAVARKKRSPKALKFRSRYAVDKSPSVEQSEELRKKIESEKHAASIRETTEEIGPVVTVPKIDDETFTSFFNGALDLRETWNERLELRDEDLDVIAKMKSSQLLVQKRNIKTQRRRATVQNPVKALSTRFQFQEYTEIKTGAAQKELRRLRLESGETNSNLAIEALAGLASQEDFTAVTLKKASEGGTQSPDAPYKDLMLLQIKGRRHIQTRLVEPVASNINIGDCFVLVTGNKVFHYVGKYANVIERSRGAEIAMSIQQRGDLGCTAESVVTIGESGRATKKETEEFWTLLGGRPENERGAGSLDEDEIFESCLVDTNKVYQVVDQEMVPVDSYWGAIPKIDVLDPNKILVFDFGSELYVWNGKNVNLTDRKEALKLVREFWDEGYDYSECSLCPLTVATYMGSPVGSEVPDCNKSGPIRPSWALFAKITQNMETVLFREKFLDWPDYSRVIQKNKKNESTTCDGNGITDLKPCDAKEMLENSVPEPDMVLEGSHLGRGVTYYDEETRRCSEITTQEVIVWHISEYEHTEIPATSVGQFHMGDSYVVRWHYTVTITGRELGGQPSKHITTGRDRYAYFCWQGQDSPINDKGAAACLTVELDKENGPQVRVVQGFEPPVFLNLFKGTMVVHRGKRFLNDECPTWRLYICRGEVETESVLFEVPCSMRQLRSVASFLLVNNRKGMLIVWHGYHSCEHSRKVILSAVRQIQKNKPLEFGFSSESIEVREEVEGRESSELLDILGADNRHLYCSFLNNETFKVTTPRLFHLTSISGQFQSMEIASPYLNKEVTTPLPFVQADLYSASQPALFLLDTGTCLWLWQGWKDDSLETDRGSGNHRFQAERRAAMSTTLDYWAHKYGTSGTIRAYLIWAGLEPLVFTNQFPFWTDRDDVAEINMKDGKKPGEIVQVEKELESLTQSFYNLSELQNRPLPDGVNPSLLEDYLKPECFQEVFGLDRNDFFTLPSWKKKKLKQEAGSPSHWSFDKIALVLGVVVVVVVAAAAAGAVALVAIVAVILGM</sequence>
<feature type="compositionally biased region" description="Polar residues" evidence="1">
    <location>
        <begin position="98"/>
        <end position="117"/>
    </location>
</feature>
<name>A0AAN8S3T8_POLSC</name>
<dbReference type="AlphaFoldDB" id="A0AAN8S3T8"/>
<dbReference type="GO" id="GO:0051016">
    <property type="term" value="P:barbed-end actin filament capping"/>
    <property type="evidence" value="ECO:0007669"/>
    <property type="project" value="TreeGrafter"/>
</dbReference>
<dbReference type="InterPro" id="IPR029006">
    <property type="entry name" value="ADF-H/Gelsolin-like_dom_sf"/>
</dbReference>
<keyword evidence="2" id="KW-0812">Transmembrane</keyword>
<dbReference type="PANTHER" id="PTHR11977:SF45">
    <property type="entry name" value="SUPERVILLIN"/>
    <property type="match status" value="1"/>
</dbReference>
<dbReference type="Pfam" id="PF02209">
    <property type="entry name" value="VHP"/>
    <property type="match status" value="1"/>
</dbReference>
<evidence type="ECO:0000313" key="4">
    <source>
        <dbReference type="EMBL" id="KAK6632592.1"/>
    </source>
</evidence>
<feature type="region of interest" description="Disordered" evidence="1">
    <location>
        <begin position="1"/>
        <end position="32"/>
    </location>
</feature>
<accession>A0AAN8S3T8</accession>
<reference evidence="4 5" key="1">
    <citation type="submission" date="2023-10" db="EMBL/GenBank/DDBJ databases">
        <title>Genomes of two closely related lineages of the louse Polyplax serrata with different host specificities.</title>
        <authorList>
            <person name="Martinu J."/>
            <person name="Tarabai H."/>
            <person name="Stefka J."/>
            <person name="Hypsa V."/>
        </authorList>
    </citation>
    <scope>NUCLEOTIDE SEQUENCE [LARGE SCALE GENOMIC DNA]</scope>
    <source>
        <strain evidence="4">HR10_N</strain>
    </source>
</reference>
<comment type="caution">
    <text evidence="4">The sequence shown here is derived from an EMBL/GenBank/DDBJ whole genome shotgun (WGS) entry which is preliminary data.</text>
</comment>
<dbReference type="PROSITE" id="PS51089">
    <property type="entry name" value="HP"/>
    <property type="match status" value="1"/>
</dbReference>
<dbReference type="GO" id="GO:0051014">
    <property type="term" value="P:actin filament severing"/>
    <property type="evidence" value="ECO:0007669"/>
    <property type="project" value="TreeGrafter"/>
</dbReference>
<dbReference type="GO" id="GO:0005546">
    <property type="term" value="F:phosphatidylinositol-4,5-bisphosphate binding"/>
    <property type="evidence" value="ECO:0007669"/>
    <property type="project" value="TreeGrafter"/>
</dbReference>
<dbReference type="InterPro" id="IPR036886">
    <property type="entry name" value="Villin_headpiece_dom_sf"/>
</dbReference>
<keyword evidence="2" id="KW-0472">Membrane</keyword>
<evidence type="ECO:0000256" key="2">
    <source>
        <dbReference type="SAM" id="Phobius"/>
    </source>
</evidence>
<evidence type="ECO:0000259" key="3">
    <source>
        <dbReference type="PROSITE" id="PS51089"/>
    </source>
</evidence>
<dbReference type="GO" id="GO:0015629">
    <property type="term" value="C:actin cytoskeleton"/>
    <property type="evidence" value="ECO:0007669"/>
    <property type="project" value="TreeGrafter"/>
</dbReference>
<dbReference type="Gene3D" id="1.10.950.10">
    <property type="entry name" value="Villin headpiece domain"/>
    <property type="match status" value="1"/>
</dbReference>
<gene>
    <name evidence="4" type="ORF">RUM43_013360</name>
</gene>
<evidence type="ECO:0000313" key="5">
    <source>
        <dbReference type="Proteomes" id="UP001372834"/>
    </source>
</evidence>
<dbReference type="EMBL" id="JAWJWE010000007">
    <property type="protein sequence ID" value="KAK6632592.1"/>
    <property type="molecule type" value="Genomic_DNA"/>
</dbReference>
<dbReference type="GO" id="GO:0005737">
    <property type="term" value="C:cytoplasm"/>
    <property type="evidence" value="ECO:0007669"/>
    <property type="project" value="TreeGrafter"/>
</dbReference>
<dbReference type="InterPro" id="IPR003128">
    <property type="entry name" value="Villin_headpiece"/>
</dbReference>
<protein>
    <recommendedName>
        <fullName evidence="3">HP domain-containing protein</fullName>
    </recommendedName>
</protein>
<dbReference type="PANTHER" id="PTHR11977">
    <property type="entry name" value="VILLIN"/>
    <property type="match status" value="1"/>
</dbReference>
<organism evidence="4 5">
    <name type="scientific">Polyplax serrata</name>
    <name type="common">Common mouse louse</name>
    <dbReference type="NCBI Taxonomy" id="468196"/>
    <lineage>
        <taxon>Eukaryota</taxon>
        <taxon>Metazoa</taxon>
        <taxon>Ecdysozoa</taxon>
        <taxon>Arthropoda</taxon>
        <taxon>Hexapoda</taxon>
        <taxon>Insecta</taxon>
        <taxon>Pterygota</taxon>
        <taxon>Neoptera</taxon>
        <taxon>Paraneoptera</taxon>
        <taxon>Psocodea</taxon>
        <taxon>Troctomorpha</taxon>
        <taxon>Phthiraptera</taxon>
        <taxon>Anoplura</taxon>
        <taxon>Polyplacidae</taxon>
        <taxon>Polyplax</taxon>
    </lineage>
</organism>
<feature type="domain" description="HP" evidence="3">
    <location>
        <begin position="1150"/>
        <end position="1213"/>
    </location>
</feature>
<feature type="compositionally biased region" description="Basic and acidic residues" evidence="1">
    <location>
        <begin position="77"/>
        <end position="95"/>
    </location>
</feature>
<dbReference type="InterPro" id="IPR007122">
    <property type="entry name" value="Villin/Gelsolin"/>
</dbReference>
<feature type="region of interest" description="Disordered" evidence="1">
    <location>
        <begin position="59"/>
        <end position="117"/>
    </location>
</feature>
<feature type="transmembrane region" description="Helical" evidence="2">
    <location>
        <begin position="1221"/>
        <end position="1251"/>
    </location>
</feature>
<feature type="compositionally biased region" description="Low complexity" evidence="1">
    <location>
        <begin position="1"/>
        <end position="13"/>
    </location>
</feature>
<dbReference type="GO" id="GO:0008154">
    <property type="term" value="P:actin polymerization or depolymerization"/>
    <property type="evidence" value="ECO:0007669"/>
    <property type="project" value="TreeGrafter"/>
</dbReference>
<dbReference type="SMART" id="SM00262">
    <property type="entry name" value="GEL"/>
    <property type="match status" value="4"/>
</dbReference>
<dbReference type="SUPFAM" id="SSF55753">
    <property type="entry name" value="Actin depolymerizing proteins"/>
    <property type="match status" value="5"/>
</dbReference>
<dbReference type="Gene3D" id="3.40.20.10">
    <property type="entry name" value="Severin"/>
    <property type="match status" value="5"/>
</dbReference>
<evidence type="ECO:0000256" key="1">
    <source>
        <dbReference type="SAM" id="MobiDB-lite"/>
    </source>
</evidence>